<name>A0AA38PAR1_9AGAR</name>
<dbReference type="EMBL" id="MU806127">
    <property type="protein sequence ID" value="KAJ3839454.1"/>
    <property type="molecule type" value="Genomic_DNA"/>
</dbReference>
<gene>
    <name evidence="2" type="ORF">F5878DRAFT_678248</name>
</gene>
<feature type="region of interest" description="Disordered" evidence="1">
    <location>
        <begin position="1"/>
        <end position="61"/>
    </location>
</feature>
<evidence type="ECO:0000313" key="2">
    <source>
        <dbReference type="EMBL" id="KAJ3839454.1"/>
    </source>
</evidence>
<evidence type="ECO:0000256" key="1">
    <source>
        <dbReference type="SAM" id="MobiDB-lite"/>
    </source>
</evidence>
<keyword evidence="3" id="KW-1185">Reference proteome</keyword>
<proteinExistence type="predicted"/>
<reference evidence="2" key="1">
    <citation type="submission" date="2022-08" db="EMBL/GenBank/DDBJ databases">
        <authorList>
            <consortium name="DOE Joint Genome Institute"/>
            <person name="Min B."/>
            <person name="Riley R."/>
            <person name="Sierra-Patev S."/>
            <person name="Naranjo-Ortiz M."/>
            <person name="Looney B."/>
            <person name="Konkel Z."/>
            <person name="Slot J.C."/>
            <person name="Sakamoto Y."/>
            <person name="Steenwyk J.L."/>
            <person name="Rokas A."/>
            <person name="Carro J."/>
            <person name="Camarero S."/>
            <person name="Ferreira P."/>
            <person name="Molpeceres G."/>
            <person name="Ruiz-Duenas F.J."/>
            <person name="Serrano A."/>
            <person name="Henrissat B."/>
            <person name="Drula E."/>
            <person name="Hughes K.W."/>
            <person name="Mata J.L."/>
            <person name="Ishikawa N.K."/>
            <person name="Vargas-Isla R."/>
            <person name="Ushijima S."/>
            <person name="Smith C.A."/>
            <person name="Ahrendt S."/>
            <person name="Andreopoulos W."/>
            <person name="He G."/>
            <person name="Labutti K."/>
            <person name="Lipzen A."/>
            <person name="Ng V."/>
            <person name="Sandor L."/>
            <person name="Barry K."/>
            <person name="Martinez A.T."/>
            <person name="Xiao Y."/>
            <person name="Gibbons J.G."/>
            <person name="Terashima K."/>
            <person name="Hibbett D.S."/>
            <person name="Grigoriev I.V."/>
        </authorList>
    </citation>
    <scope>NUCLEOTIDE SEQUENCE</scope>
    <source>
        <strain evidence="2">TFB9207</strain>
    </source>
</reference>
<comment type="caution">
    <text evidence="2">The sequence shown here is derived from an EMBL/GenBank/DDBJ whole genome shotgun (WGS) entry which is preliminary data.</text>
</comment>
<accession>A0AA38PAR1</accession>
<feature type="compositionally biased region" description="Polar residues" evidence="1">
    <location>
        <begin position="40"/>
        <end position="57"/>
    </location>
</feature>
<feature type="compositionally biased region" description="Low complexity" evidence="1">
    <location>
        <begin position="851"/>
        <end position="876"/>
    </location>
</feature>
<feature type="region of interest" description="Disordered" evidence="1">
    <location>
        <begin position="822"/>
        <end position="877"/>
    </location>
</feature>
<dbReference type="AlphaFoldDB" id="A0AA38PAR1"/>
<protein>
    <submittedName>
        <fullName evidence="2">Uncharacterized protein</fullName>
    </submittedName>
</protein>
<sequence>MGKNGIGMKNKFILLEADENEDSERSDSESEDDDEANSRATTKIPSEYNLPSANSSSRLERLIQHLEEEAIHLQHISKSGSSHVPTADGPSSFKIPRRATSMPPLDISQMTPPPQRRHPLSAASSVSASTTSDSDFESSSKARTRTSPETRRSSMNGAFVPEGEQDSEMEVFEADLTNEQRLLKYWIKKYLGVGELIAPEFKLFYVRCERQFEHRIVERIRTDVQHRNVDPSILRAAFPSASPGGVYLQAKSMLPQNTVLASYLLTIPGLLYPRKPRVIFPAHESEIPTTSARTDLVLPIHSTIENPSGIERILREPSQLDQYPPRTWIRCKHGLYKDDVGLVVVDDYDQIDYDVERLVLFPPRVDLARASDFSSSQGSLKRKRKGEKRPEILSWESGKDVTRDYCVPARLACHAVHCKNPSSCSHSEAAQKRYFFLGHYWQNGLVFERVKLGHMEFASDISADSRYYFLTSKHPAVQQSLVWMPPPSSWEFEAGEAVRFTNFDGTWCTPDRDYAFELPEGRTEGIVHYVGPSYCEVNIPLQDSGFTVNALHTMSKAHLEKIFCPGDTVMLLPGAERRLALSSGSNLELDASEAPEKNNSLERKEGLVLTAGPAKVEVSLWKERCNIELEEQIFDFHPNTLRKIECSVSDNEVLRYRPEDYLGAIDPSTDQDIRHCSPKTFTGQNPWMHLHVYPIKRSTKGYRAQVVDARFDQDTKSGLSIQIRYETQGMSNPLAWVDYDSLRRVDNSRFLHDYDGLDVAGLHAKEYGGFGGFKPGYCPVYSIDEQQLLECQKSHQEVEASADITGVSMPSEDMVAELAPRETTPFSFPPDTETNTNLDPAWDPSSPNPSSPTDSSSPIPSSSSPSSTNSSSLDPSAQPWILDPRIVKALQDGLELLVATSTIPNTDRRVSVCIVDDIPRVYTRAEGSRKKTRNGEIIDPRTILENPRSFSLPSNPSVAKGLYIICSGDRTGVLCRRLSYMMRLDPSKPPRWLVQAVKLIRTLRTYIQFDEIIDMEIGTVWVEGQDLAIVHETLNMRTVGNKQMEPLRRLYAKPVHEQ</sequence>
<organism evidence="2 3">
    <name type="scientific">Lentinula raphanica</name>
    <dbReference type="NCBI Taxonomy" id="153919"/>
    <lineage>
        <taxon>Eukaryota</taxon>
        <taxon>Fungi</taxon>
        <taxon>Dikarya</taxon>
        <taxon>Basidiomycota</taxon>
        <taxon>Agaricomycotina</taxon>
        <taxon>Agaricomycetes</taxon>
        <taxon>Agaricomycetidae</taxon>
        <taxon>Agaricales</taxon>
        <taxon>Marasmiineae</taxon>
        <taxon>Omphalotaceae</taxon>
        <taxon>Lentinula</taxon>
    </lineage>
</organism>
<feature type="region of interest" description="Disordered" evidence="1">
    <location>
        <begin position="75"/>
        <end position="164"/>
    </location>
</feature>
<dbReference type="Proteomes" id="UP001163846">
    <property type="component" value="Unassembled WGS sequence"/>
</dbReference>
<feature type="compositionally biased region" description="Low complexity" evidence="1">
    <location>
        <begin position="121"/>
        <end position="139"/>
    </location>
</feature>
<evidence type="ECO:0000313" key="3">
    <source>
        <dbReference type="Proteomes" id="UP001163846"/>
    </source>
</evidence>